<keyword evidence="4" id="KW-1185">Reference proteome</keyword>
<dbReference type="GO" id="GO:0051213">
    <property type="term" value="F:dioxygenase activity"/>
    <property type="evidence" value="ECO:0007669"/>
    <property type="project" value="UniProtKB-KW"/>
</dbReference>
<evidence type="ECO:0000313" key="3">
    <source>
        <dbReference type="EMBL" id="KAF5765143.1"/>
    </source>
</evidence>
<sequence length="100" mass="11580">MDGSFLDKVREVSRLFFDLSAEEKKKYLREEEDLEGYGKLEMTWFSQITKLLIGLTGFISLFFLKINKGFSFGLKIPSMVASAIDKDERFGEDDDEYAML</sequence>
<evidence type="ECO:0000256" key="1">
    <source>
        <dbReference type="SAM" id="Phobius"/>
    </source>
</evidence>
<feature type="transmembrane region" description="Helical" evidence="1">
    <location>
        <begin position="44"/>
        <end position="64"/>
    </location>
</feature>
<keyword evidence="1" id="KW-1133">Transmembrane helix</keyword>
<keyword evidence="1" id="KW-0472">Membrane</keyword>
<dbReference type="Gramene" id="mRNA:HanXRQr2_Chr15g0700261">
    <property type="protein sequence ID" value="CDS:HanXRQr2_Chr15g0700261.1"/>
    <property type="gene ID" value="HanXRQr2_Chr15g0700261"/>
</dbReference>
<accession>A0A9K3E2Z3</accession>
<dbReference type="Pfam" id="PF14226">
    <property type="entry name" value="DIOX_N"/>
    <property type="match status" value="1"/>
</dbReference>
<reference evidence="3" key="1">
    <citation type="journal article" date="2017" name="Nature">
        <title>The sunflower genome provides insights into oil metabolism, flowering and Asterid evolution.</title>
        <authorList>
            <person name="Badouin H."/>
            <person name="Gouzy J."/>
            <person name="Grassa C.J."/>
            <person name="Murat F."/>
            <person name="Staton S.E."/>
            <person name="Cottret L."/>
            <person name="Lelandais-Briere C."/>
            <person name="Owens G.L."/>
            <person name="Carrere S."/>
            <person name="Mayjonade B."/>
            <person name="Legrand L."/>
            <person name="Gill N."/>
            <person name="Kane N.C."/>
            <person name="Bowers J.E."/>
            <person name="Hubner S."/>
            <person name="Bellec A."/>
            <person name="Berard A."/>
            <person name="Berges H."/>
            <person name="Blanchet N."/>
            <person name="Boniface M.C."/>
            <person name="Brunel D."/>
            <person name="Catrice O."/>
            <person name="Chaidir N."/>
            <person name="Claudel C."/>
            <person name="Donnadieu C."/>
            <person name="Faraut T."/>
            <person name="Fievet G."/>
            <person name="Helmstetter N."/>
            <person name="King M."/>
            <person name="Knapp S.J."/>
            <person name="Lai Z."/>
            <person name="Le Paslier M.C."/>
            <person name="Lippi Y."/>
            <person name="Lorenzon L."/>
            <person name="Mandel J.R."/>
            <person name="Marage G."/>
            <person name="Marchand G."/>
            <person name="Marquand E."/>
            <person name="Bret-Mestries E."/>
            <person name="Morien E."/>
            <person name="Nambeesan S."/>
            <person name="Nguyen T."/>
            <person name="Pegot-Espagnet P."/>
            <person name="Pouilly N."/>
            <person name="Raftis F."/>
            <person name="Sallet E."/>
            <person name="Schiex T."/>
            <person name="Thomas J."/>
            <person name="Vandecasteele C."/>
            <person name="Vares D."/>
            <person name="Vear F."/>
            <person name="Vautrin S."/>
            <person name="Crespi M."/>
            <person name="Mangin B."/>
            <person name="Burke J.M."/>
            <person name="Salse J."/>
            <person name="Munos S."/>
            <person name="Vincourt P."/>
            <person name="Rieseberg L.H."/>
            <person name="Langlade N.B."/>
        </authorList>
    </citation>
    <scope>NUCLEOTIDE SEQUENCE</scope>
    <source>
        <tissue evidence="3">Leaves</tissue>
    </source>
</reference>
<dbReference type="Proteomes" id="UP000215914">
    <property type="component" value="Unassembled WGS sequence"/>
</dbReference>
<evidence type="ECO:0000259" key="2">
    <source>
        <dbReference type="Pfam" id="PF14226"/>
    </source>
</evidence>
<keyword evidence="3" id="KW-0560">Oxidoreductase</keyword>
<dbReference type="EMBL" id="MNCJ02000330">
    <property type="protein sequence ID" value="KAF5765143.1"/>
    <property type="molecule type" value="Genomic_DNA"/>
</dbReference>
<dbReference type="InterPro" id="IPR026992">
    <property type="entry name" value="DIOX_N"/>
</dbReference>
<comment type="caution">
    <text evidence="3">The sequence shown here is derived from an EMBL/GenBank/DDBJ whole genome shotgun (WGS) entry which is preliminary data.</text>
</comment>
<gene>
    <name evidence="3" type="ORF">HanXRQr2_Chr15g0700261</name>
</gene>
<name>A0A9K3E2Z3_HELAN</name>
<dbReference type="AlphaFoldDB" id="A0A9K3E2Z3"/>
<protein>
    <submittedName>
        <fullName evidence="3">Non-heme dioxygenase domain-containing protein</fullName>
    </submittedName>
</protein>
<feature type="domain" description="Non-haem dioxygenase N-terminal" evidence="2">
    <location>
        <begin position="4"/>
        <end position="46"/>
    </location>
</feature>
<reference evidence="3" key="2">
    <citation type="submission" date="2020-06" db="EMBL/GenBank/DDBJ databases">
        <title>Helianthus annuus Genome sequencing and assembly Release 2.</title>
        <authorList>
            <person name="Gouzy J."/>
            <person name="Langlade N."/>
            <person name="Munos S."/>
        </authorList>
    </citation>
    <scope>NUCLEOTIDE SEQUENCE</scope>
    <source>
        <tissue evidence="3">Leaves</tissue>
    </source>
</reference>
<proteinExistence type="predicted"/>
<keyword evidence="1" id="KW-0812">Transmembrane</keyword>
<evidence type="ECO:0000313" key="4">
    <source>
        <dbReference type="Proteomes" id="UP000215914"/>
    </source>
</evidence>
<organism evidence="3 4">
    <name type="scientific">Helianthus annuus</name>
    <name type="common">Common sunflower</name>
    <dbReference type="NCBI Taxonomy" id="4232"/>
    <lineage>
        <taxon>Eukaryota</taxon>
        <taxon>Viridiplantae</taxon>
        <taxon>Streptophyta</taxon>
        <taxon>Embryophyta</taxon>
        <taxon>Tracheophyta</taxon>
        <taxon>Spermatophyta</taxon>
        <taxon>Magnoliopsida</taxon>
        <taxon>eudicotyledons</taxon>
        <taxon>Gunneridae</taxon>
        <taxon>Pentapetalae</taxon>
        <taxon>asterids</taxon>
        <taxon>campanulids</taxon>
        <taxon>Asterales</taxon>
        <taxon>Asteraceae</taxon>
        <taxon>Asteroideae</taxon>
        <taxon>Heliantheae alliance</taxon>
        <taxon>Heliantheae</taxon>
        <taxon>Helianthus</taxon>
    </lineage>
</organism>
<keyword evidence="3" id="KW-0223">Dioxygenase</keyword>